<dbReference type="SUPFAM" id="SSF55874">
    <property type="entry name" value="ATPase domain of HSP90 chaperone/DNA topoisomerase II/histidine kinase"/>
    <property type="match status" value="1"/>
</dbReference>
<dbReference type="FunFam" id="3.30.1490.30:FF:000001">
    <property type="entry name" value="DNA topoisomerase 2"/>
    <property type="match status" value="1"/>
</dbReference>
<dbReference type="PROSITE" id="PS50880">
    <property type="entry name" value="TOPRIM"/>
    <property type="match status" value="1"/>
</dbReference>
<evidence type="ECO:0000256" key="1">
    <source>
        <dbReference type="ARBA" id="ARBA00000185"/>
    </source>
</evidence>
<comment type="cofactor">
    <cofactor evidence="2">
        <name>Ca(2+)</name>
        <dbReference type="ChEBI" id="CHEBI:29108"/>
    </cofactor>
</comment>
<evidence type="ECO:0000256" key="3">
    <source>
        <dbReference type="ARBA" id="ARBA00001936"/>
    </source>
</evidence>
<keyword evidence="17" id="KW-0175">Coiled coil</keyword>
<dbReference type="Gene3D" id="1.10.268.10">
    <property type="entry name" value="Topoisomerase, domain 3"/>
    <property type="match status" value="1"/>
</dbReference>
<dbReference type="InterPro" id="IPR020568">
    <property type="entry name" value="Ribosomal_Su5_D2-typ_SF"/>
</dbReference>
<accession>A0A3G4ZXU5</accession>
<reference evidence="20" key="1">
    <citation type="submission" date="2018-10" db="EMBL/GenBank/DDBJ databases">
        <title>Hidden diversity of soil giant viruses.</title>
        <authorList>
            <person name="Schulz F."/>
            <person name="Alteio L."/>
            <person name="Goudeau D."/>
            <person name="Ryan E.M."/>
            <person name="Malmstrom R.R."/>
            <person name="Blanchard J."/>
            <person name="Woyke T."/>
        </authorList>
    </citation>
    <scope>NUCLEOTIDE SEQUENCE</scope>
    <source>
        <strain evidence="20">FNV1</strain>
    </source>
</reference>
<evidence type="ECO:0000256" key="4">
    <source>
        <dbReference type="ARBA" id="ARBA00001946"/>
    </source>
</evidence>
<dbReference type="EC" id="5.6.2.2" evidence="6"/>
<proteinExistence type="inferred from homology"/>
<keyword evidence="9" id="KW-0547">Nucleotide-binding</keyword>
<evidence type="ECO:0000256" key="14">
    <source>
        <dbReference type="ARBA" id="ARBA00023235"/>
    </source>
</evidence>
<dbReference type="PANTHER" id="PTHR10169:SF38">
    <property type="entry name" value="DNA TOPOISOMERASE 2"/>
    <property type="match status" value="1"/>
</dbReference>
<sequence length="1197" mass="136942">MKKNTKKTLEEKYQIKKPIEHILLRPDTYIGDLKSNEDDMWIYDATTQKMIKKHISYVPGLYKIFDEIIVNARDRLFVDNTCDTIRVNINTTQNLIEVYNNGMGVDVEIHKDEKVYIPTMIFGRLLSGTNFDDTEKRTTGGRNGYGAKLGNIFSTLFIVETVDMTRNRKFYQEFKNNLSICGEPIITTVKPDTESFTRIVFQPDLARFGLTTMSDDIVALFNKRVIDIAATSRTKVKASFNGVKIDVSTFKKYIELYYPESDIIYEETETYRIGVIYRPDNGFEAISHVNGISTHRGGTHVEYISNDICKRLTDIILKKNKTLKIKAAQLKDNLVLFIDCILVNPSFSSQTKEELTLKSKEFSTKCELSDKFIKKIANSGIVEQIIELAKFKEKEVLKKTDGRKVSNILGIPKLEDAKYAGRARSGECKLILTEGDSAKALVMGAIGLIGNDIYGVFPLKGKPLNVRDASVDQINKNAEITNIKTIIGLKEGVDYTNTNQLRYGGGIIILTDQDVDGSHIKGLLINLFHHKWPSLLKMNNFIEIMTTPIVKVTKGKQKLSFYNLMDYDKWRQLTINEKGWHVKYFKGLGTSDKDAAQEYFSDFENKLNRFIWDETIKIEDVYKYYRDVVVTTQDDSSSPAPPTTTSLVNPCDDVLELGFSKTRIKDRKRWLQLYDKDRYNDNSKKQLSYVDFIHKELIHFSNYDNIRSIPSVCDGLKPSQRKCLFTALENNMTKDKEEKVGLFAADVTKRTSYHHGPVSLEETAIKMAQNFVGSNNINLLYPSGQFGTRLLGGEDHSSSRYIFIALEDLTTKIFRKEDNAILTYQNDDGKEIEPEWYIPIIPMILVNGTEGIGTGYSTKVLCYNPVDIINNIYNKMNGKPMNEMLPWYKNFKGTVHKHGTNVEFIGLYTVGTDKVVIDDLPVNTWTTPYKDFVESLMVGDDKNTALAESYTQDNTDTTVHFEINFNEDELQKLIMKDTVASKLKLTNKDSTGNMHLFNSKGKIWKYASPTDIIEEFYTVRIEMYTKRKAYILGDLTRQINVLRYRVLFIQHVNNSIIEIRKQEDDMLAKQLVTLKFPQLALNSAKEASYEYLTDMQLNSLELKNAARLEEQLRNREEELAKIASMSEIDMWITELKEFTDAYFKWYTAMLTKNAEYDAAEKANKASNAAKHIKTKAAAKYATKIAKAPAKKPRAKKT</sequence>
<keyword evidence="12 16" id="KW-0799">Topoisomerase</keyword>
<dbReference type="InterPro" id="IPR014721">
    <property type="entry name" value="Ribsml_uS5_D2-typ_fold_subgr"/>
</dbReference>
<dbReference type="PRINTS" id="PR00418">
    <property type="entry name" value="TPI2FAMILY"/>
</dbReference>
<feature type="domain" description="Topo IIA-type catalytic" evidence="19">
    <location>
        <begin position="709"/>
        <end position="1135"/>
    </location>
</feature>
<dbReference type="InterPro" id="IPR013759">
    <property type="entry name" value="Topo_IIA_B_C"/>
</dbReference>
<comment type="similarity">
    <text evidence="5">Belongs to the type II topoisomerase family.</text>
</comment>
<dbReference type="PANTHER" id="PTHR10169">
    <property type="entry name" value="DNA TOPOISOMERASE/GYRASE"/>
    <property type="match status" value="1"/>
</dbReference>
<keyword evidence="10" id="KW-0067">ATP-binding</keyword>
<comment type="catalytic activity">
    <reaction evidence="1 16">
        <text>ATP-dependent breakage, passage and rejoining of double-stranded DNA.</text>
        <dbReference type="EC" id="5.6.2.2"/>
    </reaction>
</comment>
<dbReference type="InterPro" id="IPR031660">
    <property type="entry name" value="TOPRIM_C"/>
</dbReference>
<dbReference type="Pfam" id="PF00204">
    <property type="entry name" value="DNA_gyraseB"/>
    <property type="match status" value="1"/>
</dbReference>
<dbReference type="InterPro" id="IPR013760">
    <property type="entry name" value="Topo_IIA-like_dom_sf"/>
</dbReference>
<dbReference type="InterPro" id="IPR006171">
    <property type="entry name" value="TOPRIM_dom"/>
</dbReference>
<dbReference type="Pfam" id="PF00521">
    <property type="entry name" value="DNA_topoisoIV"/>
    <property type="match status" value="1"/>
</dbReference>
<name>A0A3G4ZXU5_9VIRU</name>
<dbReference type="GO" id="GO:0003677">
    <property type="term" value="F:DNA binding"/>
    <property type="evidence" value="ECO:0007669"/>
    <property type="project" value="UniProtKB-UniRule"/>
</dbReference>
<dbReference type="GO" id="GO:0005524">
    <property type="term" value="F:ATP binding"/>
    <property type="evidence" value="ECO:0007669"/>
    <property type="project" value="UniProtKB-KW"/>
</dbReference>
<dbReference type="GO" id="GO:0006265">
    <property type="term" value="P:DNA topological change"/>
    <property type="evidence" value="ECO:0007669"/>
    <property type="project" value="UniProtKB-UniRule"/>
</dbReference>
<evidence type="ECO:0000256" key="5">
    <source>
        <dbReference type="ARBA" id="ARBA00011080"/>
    </source>
</evidence>
<feature type="domain" description="Toprim" evidence="18">
    <location>
        <begin position="428"/>
        <end position="543"/>
    </location>
</feature>
<comment type="cofactor">
    <cofactor evidence="3">
        <name>Mn(2+)</name>
        <dbReference type="ChEBI" id="CHEBI:29035"/>
    </cofactor>
</comment>
<evidence type="ECO:0000256" key="7">
    <source>
        <dbReference type="ARBA" id="ARBA00019635"/>
    </source>
</evidence>
<evidence type="ECO:0000256" key="9">
    <source>
        <dbReference type="ARBA" id="ARBA00022741"/>
    </source>
</evidence>
<organism evidence="20">
    <name type="scientific">Faunusvirus sp</name>
    <dbReference type="NCBI Taxonomy" id="2487766"/>
    <lineage>
        <taxon>Viruses</taxon>
        <taxon>Varidnaviria</taxon>
        <taxon>Bamfordvirae</taxon>
        <taxon>Nucleocytoviricota</taxon>
        <taxon>Megaviricetes</taxon>
        <taxon>Imitervirales</taxon>
        <taxon>Mimiviridae</taxon>
    </lineage>
</organism>
<evidence type="ECO:0000256" key="12">
    <source>
        <dbReference type="ARBA" id="ARBA00023029"/>
    </source>
</evidence>
<dbReference type="InterPro" id="IPR013758">
    <property type="entry name" value="Topo_IIA_A/C_ab"/>
</dbReference>
<dbReference type="InterPro" id="IPR018522">
    <property type="entry name" value="TopoIIA_CS"/>
</dbReference>
<evidence type="ECO:0000256" key="6">
    <source>
        <dbReference type="ARBA" id="ARBA00012895"/>
    </source>
</evidence>
<dbReference type="Gene3D" id="3.30.230.10">
    <property type="match status" value="1"/>
</dbReference>
<dbReference type="PRINTS" id="PR01158">
    <property type="entry name" value="TOPISMRASEII"/>
</dbReference>
<evidence type="ECO:0000259" key="18">
    <source>
        <dbReference type="PROSITE" id="PS50880"/>
    </source>
</evidence>
<dbReference type="EMBL" id="MK072174">
    <property type="protein sequence ID" value="AYV79726.1"/>
    <property type="molecule type" value="Genomic_DNA"/>
</dbReference>
<dbReference type="InterPro" id="IPR001241">
    <property type="entry name" value="Topo_IIA"/>
</dbReference>
<dbReference type="SUPFAM" id="SSF56719">
    <property type="entry name" value="Type II DNA topoisomerase"/>
    <property type="match status" value="1"/>
</dbReference>
<feature type="active site" description="O-(5'-phospho-DNA)-tyrosine intermediate" evidence="16">
    <location>
        <position position="801"/>
    </location>
</feature>
<evidence type="ECO:0000256" key="10">
    <source>
        <dbReference type="ARBA" id="ARBA00022840"/>
    </source>
</evidence>
<keyword evidence="11" id="KW-0460">Magnesium</keyword>
<evidence type="ECO:0000256" key="16">
    <source>
        <dbReference type="PROSITE-ProRule" id="PRU01384"/>
    </source>
</evidence>
<dbReference type="Gene3D" id="3.30.1490.30">
    <property type="match status" value="1"/>
</dbReference>
<dbReference type="Gene3D" id="3.30.1360.40">
    <property type="match status" value="1"/>
</dbReference>
<evidence type="ECO:0000313" key="20">
    <source>
        <dbReference type="EMBL" id="AYV79726.1"/>
    </source>
</evidence>
<dbReference type="Gene3D" id="3.90.199.10">
    <property type="entry name" value="Topoisomerase II, domain 5"/>
    <property type="match status" value="1"/>
</dbReference>
<dbReference type="InterPro" id="IPR050634">
    <property type="entry name" value="DNA_Topoisomerase_II"/>
</dbReference>
<dbReference type="GO" id="GO:0003918">
    <property type="term" value="F:DNA topoisomerase type II (double strand cut, ATP-hydrolyzing) activity"/>
    <property type="evidence" value="ECO:0007669"/>
    <property type="project" value="UniProtKB-EC"/>
</dbReference>
<keyword evidence="8" id="KW-0479">Metal-binding</keyword>
<dbReference type="Pfam" id="PF01751">
    <property type="entry name" value="Toprim"/>
    <property type="match status" value="1"/>
</dbReference>
<dbReference type="FunFam" id="3.40.50.670:FF:000001">
    <property type="entry name" value="DNA topoisomerase 2"/>
    <property type="match status" value="1"/>
</dbReference>
<gene>
    <name evidence="20" type="ORF">Faunusvirus43_3</name>
</gene>
<keyword evidence="13 16" id="KW-0238">DNA-binding</keyword>
<evidence type="ECO:0000256" key="15">
    <source>
        <dbReference type="ARBA" id="ARBA00031138"/>
    </source>
</evidence>
<evidence type="ECO:0000256" key="8">
    <source>
        <dbReference type="ARBA" id="ARBA00022723"/>
    </source>
</evidence>
<evidence type="ECO:0000256" key="17">
    <source>
        <dbReference type="SAM" id="Coils"/>
    </source>
</evidence>
<dbReference type="InterPro" id="IPR013506">
    <property type="entry name" value="Topo_IIA_bsu_dom2"/>
</dbReference>
<comment type="cofactor">
    <cofactor evidence="4">
        <name>Mg(2+)</name>
        <dbReference type="ChEBI" id="CHEBI:18420"/>
    </cofactor>
</comment>
<dbReference type="SMART" id="SM00434">
    <property type="entry name" value="TOP4c"/>
    <property type="match status" value="1"/>
</dbReference>
<dbReference type="FunFam" id="3.90.199.10:FF:000002">
    <property type="entry name" value="DNA topoisomerase 2"/>
    <property type="match status" value="1"/>
</dbReference>
<evidence type="ECO:0000259" key="19">
    <source>
        <dbReference type="PROSITE" id="PS52040"/>
    </source>
</evidence>
<evidence type="ECO:0000256" key="11">
    <source>
        <dbReference type="ARBA" id="ARBA00022842"/>
    </source>
</evidence>
<dbReference type="InterPro" id="IPR036890">
    <property type="entry name" value="HATPase_C_sf"/>
</dbReference>
<dbReference type="InterPro" id="IPR013757">
    <property type="entry name" value="Topo_IIA_A_a_sf"/>
</dbReference>
<dbReference type="CDD" id="cd03481">
    <property type="entry name" value="TopoIIA_Trans_ScTopoIIA"/>
    <property type="match status" value="1"/>
</dbReference>
<feature type="coiled-coil region" evidence="17">
    <location>
        <begin position="1098"/>
        <end position="1125"/>
    </location>
</feature>
<dbReference type="Gene3D" id="3.30.565.10">
    <property type="entry name" value="Histidine kinase-like ATPase, C-terminal domain"/>
    <property type="match status" value="1"/>
</dbReference>
<evidence type="ECO:0000256" key="13">
    <source>
        <dbReference type="ARBA" id="ARBA00023125"/>
    </source>
</evidence>
<dbReference type="Pfam" id="PF16898">
    <property type="entry name" value="TOPRIM_C"/>
    <property type="match status" value="2"/>
</dbReference>
<dbReference type="GO" id="GO:0046872">
    <property type="term" value="F:metal ion binding"/>
    <property type="evidence" value="ECO:0007669"/>
    <property type="project" value="UniProtKB-KW"/>
</dbReference>
<evidence type="ECO:0000256" key="2">
    <source>
        <dbReference type="ARBA" id="ARBA00001913"/>
    </source>
</evidence>
<dbReference type="InterPro" id="IPR001154">
    <property type="entry name" value="TopoII_euk"/>
</dbReference>
<dbReference type="PROSITE" id="PS52040">
    <property type="entry name" value="TOPO_IIA"/>
    <property type="match status" value="1"/>
</dbReference>
<dbReference type="InterPro" id="IPR002205">
    <property type="entry name" value="Topo_IIA_dom_A"/>
</dbReference>
<dbReference type="PROSITE" id="PS00177">
    <property type="entry name" value="TOPOISOMERASE_II"/>
    <property type="match status" value="1"/>
</dbReference>
<keyword evidence="14 16" id="KW-0413">Isomerase</keyword>
<dbReference type="SMART" id="SM00433">
    <property type="entry name" value="TOP2c"/>
    <property type="match status" value="1"/>
</dbReference>
<dbReference type="Gene3D" id="3.40.50.670">
    <property type="match status" value="1"/>
</dbReference>
<dbReference type="SUPFAM" id="SSF54211">
    <property type="entry name" value="Ribosomal protein S5 domain 2-like"/>
    <property type="match status" value="1"/>
</dbReference>
<dbReference type="GO" id="GO:0000819">
    <property type="term" value="P:sister chromatid segregation"/>
    <property type="evidence" value="ECO:0007669"/>
    <property type="project" value="TreeGrafter"/>
</dbReference>
<protein>
    <recommendedName>
        <fullName evidence="7">DNA topoisomerase 2</fullName>
        <ecNumber evidence="6">5.6.2.2</ecNumber>
    </recommendedName>
    <alternativeName>
        <fullName evidence="15">DNA topoisomerase II</fullName>
    </alternativeName>
</protein>